<feature type="region of interest" description="Disordered" evidence="1">
    <location>
        <begin position="143"/>
        <end position="188"/>
    </location>
</feature>
<dbReference type="AlphaFoldDB" id="A0A2C9VAE0"/>
<dbReference type="PANTHER" id="PTHR33621">
    <property type="entry name" value="ASPARTIC/GLUTAMIC ACID-RICH PROTEIN"/>
    <property type="match status" value="1"/>
</dbReference>
<feature type="region of interest" description="Disordered" evidence="1">
    <location>
        <begin position="343"/>
        <end position="382"/>
    </location>
</feature>
<evidence type="ECO:0000256" key="1">
    <source>
        <dbReference type="SAM" id="MobiDB-lite"/>
    </source>
</evidence>
<feature type="region of interest" description="Disordered" evidence="1">
    <location>
        <begin position="847"/>
        <end position="871"/>
    </location>
</feature>
<evidence type="ECO:0000313" key="2">
    <source>
        <dbReference type="EMBL" id="OAY41718.1"/>
    </source>
</evidence>
<organism evidence="2">
    <name type="scientific">Manihot esculenta</name>
    <name type="common">Cassava</name>
    <name type="synonym">Jatropha manihot</name>
    <dbReference type="NCBI Taxonomy" id="3983"/>
    <lineage>
        <taxon>Eukaryota</taxon>
        <taxon>Viridiplantae</taxon>
        <taxon>Streptophyta</taxon>
        <taxon>Embryophyta</taxon>
        <taxon>Tracheophyta</taxon>
        <taxon>Spermatophyta</taxon>
        <taxon>Magnoliopsida</taxon>
        <taxon>eudicotyledons</taxon>
        <taxon>Gunneridae</taxon>
        <taxon>Pentapetalae</taxon>
        <taxon>rosids</taxon>
        <taxon>fabids</taxon>
        <taxon>Malpighiales</taxon>
        <taxon>Euphorbiaceae</taxon>
        <taxon>Crotonoideae</taxon>
        <taxon>Manihoteae</taxon>
        <taxon>Manihot</taxon>
    </lineage>
</organism>
<feature type="compositionally biased region" description="Basic and acidic residues" evidence="1">
    <location>
        <begin position="43"/>
        <end position="53"/>
    </location>
</feature>
<feature type="compositionally biased region" description="Basic and acidic residues" evidence="1">
    <location>
        <begin position="175"/>
        <end position="186"/>
    </location>
</feature>
<name>A0A2C9VAE0_MANES</name>
<reference evidence="2" key="1">
    <citation type="submission" date="2016-02" db="EMBL/GenBank/DDBJ databases">
        <title>WGS assembly of Manihot esculenta.</title>
        <authorList>
            <person name="Bredeson J.V."/>
            <person name="Prochnik S.E."/>
            <person name="Lyons J.B."/>
            <person name="Schmutz J."/>
            <person name="Grimwood J."/>
            <person name="Vrebalov J."/>
            <person name="Bart R.S."/>
            <person name="Amuge T."/>
            <person name="Ferguson M.E."/>
            <person name="Green R."/>
            <person name="Putnam N."/>
            <person name="Stites J."/>
            <person name="Rounsley S."/>
            <person name="Rokhsar D.S."/>
        </authorList>
    </citation>
    <scope>NUCLEOTIDE SEQUENCE [LARGE SCALE GENOMIC DNA]</scope>
    <source>
        <tissue evidence="2">Leaf</tissue>
    </source>
</reference>
<feature type="region of interest" description="Disordered" evidence="1">
    <location>
        <begin position="43"/>
        <end position="107"/>
    </location>
</feature>
<dbReference type="PANTHER" id="PTHR33621:SF2">
    <property type="entry name" value="RIBOSOMAL L1 DOMAIN-CONTAINING PROTEIN"/>
    <property type="match status" value="1"/>
</dbReference>
<feature type="compositionally biased region" description="Acidic residues" evidence="1">
    <location>
        <begin position="355"/>
        <end position="369"/>
    </location>
</feature>
<protein>
    <submittedName>
        <fullName evidence="2">Uncharacterized protein</fullName>
    </submittedName>
</protein>
<gene>
    <name evidence="2" type="ORF">MANES_09G124200</name>
</gene>
<sequence length="925" mass="103505">MDFHSLARKELQALCKKNKIPANMTNVAMADALKALEKVEGLDELNSEPRSDPQESPARTTNVEPRTACRTSTRRKPINVEPESSQSMTRNRRATRRTVAEETGQENKNVNLLETPAMPTTRRRVQAASATRKMDAQLTEIGDNEEQAGQENSDVPVTPAMRTSRRKVPAVSTRRKTEAQKDEKSVQRVYGTRQSVRLLEKSIEDLSLKEKKRVEAVKIEGLCEETEQKNDVPGEFLSWQNIDESLENENEMQHGVQEDSKTNDHEIDNKVVSFQNLDQLLENVSEIKDKLHEHQNNAEVEVQSDVPCQNIDQLHKNESETKLQHQEDKKGNDHEVVDYDAEIGSQSCTNLDNDSGLDEDDEENSDSSDESSFQQVETSGDVVDMNCEAMEEKGSDIVITDNSETLNAALKPEIEKELNGSQDSLIVEMSDDDSVIVMETIVNFPDEASSEVMDSLTLEVSGSEGKSYEKNSMEDEQHGSHLHLDAAIEEECEDDAIEELPEGNGSDEVQENVNADKIQHKLLEKSDSIKEEPESPRFILQHESYEMNSVEDERYGSDDLHLDAAIGEECDDNAIKELPEGNGSDEVQENVNADKIQHKLLEKSDSIKEEPESPRFILQHESYEMNSVEDERHGNDDAAIGEECDDNAIKELPEGNESDEVQENGNADKIQDKLLEKCEELPDSIKEELESPRFILQHEKCEKASDDLANEYNNVGVNVMEAKESDMIIHDQKSSFCCPLVSDSEVAIEIPLGDDHVVPVEAAYACIQTLNKSPTSLKQMSPYQTVVSGDQVTGGTVSTVISSPFAANTIQGQFPRPNESTARKSSTKKQATIQKIINADINKENVENSGRKVEPKKDKIKKKEAEEEKQYEDISLRQLTKMVKEKLQIANKNNDGRNISKVGTRPALQVLTENCKAAGEPENKN</sequence>
<accession>A0A2C9VAE0</accession>
<dbReference type="EMBL" id="CM004395">
    <property type="protein sequence ID" value="OAY41718.1"/>
    <property type="molecule type" value="Genomic_DNA"/>
</dbReference>
<proteinExistence type="predicted"/>